<proteinExistence type="predicted"/>
<organism evidence="1">
    <name type="scientific">Siphoviridae sp. ct4be24</name>
    <dbReference type="NCBI Taxonomy" id="2826289"/>
    <lineage>
        <taxon>Viruses</taxon>
        <taxon>Duplodnaviria</taxon>
        <taxon>Heunggongvirae</taxon>
        <taxon>Uroviricota</taxon>
        <taxon>Caudoviricetes</taxon>
    </lineage>
</organism>
<accession>A0A8S5QRB5</accession>
<sequence>MAYLLAFKESIFDLHLFYTLLFYLFDIFTF</sequence>
<dbReference type="EMBL" id="BK015714">
    <property type="protein sequence ID" value="DAE21616.1"/>
    <property type="molecule type" value="Genomic_DNA"/>
</dbReference>
<reference evidence="1" key="1">
    <citation type="journal article" date="2021" name="Proc. Natl. Acad. Sci. U.S.A.">
        <title>A Catalog of Tens of Thousands of Viruses from Human Metagenomes Reveals Hidden Associations with Chronic Diseases.</title>
        <authorList>
            <person name="Tisza M.J."/>
            <person name="Buck C.B."/>
        </authorList>
    </citation>
    <scope>NUCLEOTIDE SEQUENCE</scope>
    <source>
        <strain evidence="1">Ct4be24</strain>
    </source>
</reference>
<name>A0A8S5QRB5_9CAUD</name>
<protein>
    <submittedName>
        <fullName evidence="1">Uncharacterized protein</fullName>
    </submittedName>
</protein>
<evidence type="ECO:0000313" key="1">
    <source>
        <dbReference type="EMBL" id="DAE21616.1"/>
    </source>
</evidence>